<dbReference type="AlphaFoldDB" id="A0A0L0DN15"/>
<accession>A0A0L0DN15</accession>
<feature type="transmembrane region" description="Helical" evidence="1">
    <location>
        <begin position="656"/>
        <end position="675"/>
    </location>
</feature>
<dbReference type="Proteomes" id="UP000054408">
    <property type="component" value="Unassembled WGS sequence"/>
</dbReference>
<evidence type="ECO:0000256" key="1">
    <source>
        <dbReference type="SAM" id="Phobius"/>
    </source>
</evidence>
<dbReference type="EMBL" id="GL349437">
    <property type="protein sequence ID" value="KNC53699.1"/>
    <property type="molecule type" value="Genomic_DNA"/>
</dbReference>
<dbReference type="GeneID" id="25561160"/>
<reference evidence="2 3" key="1">
    <citation type="submission" date="2010-05" db="EMBL/GenBank/DDBJ databases">
        <title>The Genome Sequence of Thecamonas trahens ATCC 50062.</title>
        <authorList>
            <consortium name="The Broad Institute Genome Sequencing Platform"/>
            <person name="Russ C."/>
            <person name="Cuomo C."/>
            <person name="Shea T."/>
            <person name="Young S.K."/>
            <person name="Zeng Q."/>
            <person name="Koehrsen M."/>
            <person name="Haas B."/>
            <person name="Borodovsky M."/>
            <person name="Guigo R."/>
            <person name="Alvarado L."/>
            <person name="Berlin A."/>
            <person name="Bochicchio J."/>
            <person name="Borenstein D."/>
            <person name="Chapman S."/>
            <person name="Chen Z."/>
            <person name="Freedman E."/>
            <person name="Gellesch M."/>
            <person name="Goldberg J."/>
            <person name="Griggs A."/>
            <person name="Gujja S."/>
            <person name="Heilman E."/>
            <person name="Heiman D."/>
            <person name="Hepburn T."/>
            <person name="Howarth C."/>
            <person name="Jen D."/>
            <person name="Larson L."/>
            <person name="Mehta T."/>
            <person name="Park D."/>
            <person name="Pearson M."/>
            <person name="Roberts A."/>
            <person name="Saif S."/>
            <person name="Shenoy N."/>
            <person name="Sisk P."/>
            <person name="Stolte C."/>
            <person name="Sykes S."/>
            <person name="Thomson T."/>
            <person name="Walk T."/>
            <person name="White J."/>
            <person name="Yandava C."/>
            <person name="Burger G."/>
            <person name="Gray M.W."/>
            <person name="Holland P.W.H."/>
            <person name="King N."/>
            <person name="Lang F.B.F."/>
            <person name="Roger A.J."/>
            <person name="Ruiz-Trillo I."/>
            <person name="Lander E."/>
            <person name="Nusbaum C."/>
        </authorList>
    </citation>
    <scope>NUCLEOTIDE SEQUENCE [LARGE SCALE GENOMIC DNA]</scope>
    <source>
        <strain evidence="2 3">ATCC 50062</strain>
    </source>
</reference>
<keyword evidence="3" id="KW-1185">Reference proteome</keyword>
<feature type="transmembrane region" description="Helical" evidence="1">
    <location>
        <begin position="776"/>
        <end position="794"/>
    </location>
</feature>
<organism evidence="2 3">
    <name type="scientific">Thecamonas trahens ATCC 50062</name>
    <dbReference type="NCBI Taxonomy" id="461836"/>
    <lineage>
        <taxon>Eukaryota</taxon>
        <taxon>Apusozoa</taxon>
        <taxon>Apusomonadida</taxon>
        <taxon>Apusomonadidae</taxon>
        <taxon>Thecamonas</taxon>
    </lineage>
</organism>
<feature type="transmembrane region" description="Helical" evidence="1">
    <location>
        <begin position="681"/>
        <end position="701"/>
    </location>
</feature>
<sequence length="959" mass="102124">MSSMETCCAAQGLLPMYVPRALPMPPSKAMVRNVFVAADLVLSVLADGVLLVHSLVSTELLLRYNLLAEFAPEPCFQDIVVEDLLTQNGLDPETAFDPSPETRIGSNCILDTTPAQAAGREPKYIVLRRVFPGYLSHGTLRTAQIGSVLDGSGEPIAPNAEYRQLDDVISSVSIAMTSIEPDLATAADRPIRYGDYPRVSSTSFFVRFRILSCVQFDLAFIMHVDYSPSGIPVAPARLSRVYLDPIRDVVDIYAQLDVVGSKLIGIGRLTMGQALFAVDIGHLMARPGLDPPPHEPRASPRMAAINLEDFPGGIAFATKTLIHWPKVAPGAAPAPYPPGHLSAGGQYSDAFIAAGKPEDLTTAEAPGCEYAIVTSSIEWSTVYLYAVSADWHDLYLAAVVNTPRVFRIASFDIIHHAEPTPDGSLELELSYSSLREGFRMHRRVLPSSATIRCRLPHIASRRLGRGRPPLQVNSDEWDISGFALITLRAQVLGWHGMLDGDDGLLAPSDEPALDRIPVATPDAPKYAVADPAVDASTLSPDLLREDLDESLPCVVSASVNQTSIPWLNVVTPVEMKMSSAFVGGGWLLLVGNVDFMPGSHIFVFSPQPAAAAGAPATRPLLAGRLPADVATVISPLAGLLYYSGIMTSRRLVALRFSLLVSLFWLPVGSIVWWRAGHALGWAWLAATVPVAGMAAMAAAGIRALATNSAAAHHYVSAVPLTAFAGIFARLLSTGGYVPEALPAVALAGIATGFSHRVESLASYTSSSLLLPLNPTHWFYCVFALYLIFATGAGVGSPGWFVLVLVYNVITGLAIATSAVTIGATAVGPTTYIGGSLQNPTTAANNDPLVPRGSNLARLVAVLGVVVALWFAALAWMLGYIDPVTPLMEVDNRLDAYTMMSPATTDAIDKFLASALPAVRRASYAFQLDLLYGFDAGSMCAAAERLASCGLRNITAGELM</sequence>
<dbReference type="RefSeq" id="XP_013762013.1">
    <property type="nucleotide sequence ID" value="XM_013906559.1"/>
</dbReference>
<protein>
    <submittedName>
        <fullName evidence="2">Uncharacterized protein</fullName>
    </submittedName>
</protein>
<evidence type="ECO:0000313" key="3">
    <source>
        <dbReference type="Proteomes" id="UP000054408"/>
    </source>
</evidence>
<keyword evidence="1" id="KW-1133">Transmembrane helix</keyword>
<keyword evidence="1" id="KW-0812">Transmembrane</keyword>
<feature type="transmembrane region" description="Helical" evidence="1">
    <location>
        <begin position="713"/>
        <end position="732"/>
    </location>
</feature>
<proteinExistence type="predicted"/>
<feature type="transmembrane region" description="Helical" evidence="1">
    <location>
        <begin position="33"/>
        <end position="56"/>
    </location>
</feature>
<evidence type="ECO:0000313" key="2">
    <source>
        <dbReference type="EMBL" id="KNC53699.1"/>
    </source>
</evidence>
<keyword evidence="1" id="KW-0472">Membrane</keyword>
<name>A0A0L0DN15_THETB</name>
<feature type="transmembrane region" description="Helical" evidence="1">
    <location>
        <begin position="801"/>
        <end position="826"/>
    </location>
</feature>
<feature type="transmembrane region" description="Helical" evidence="1">
    <location>
        <begin position="855"/>
        <end position="877"/>
    </location>
</feature>
<feature type="transmembrane region" description="Helical" evidence="1">
    <location>
        <begin position="625"/>
        <end position="644"/>
    </location>
</feature>
<gene>
    <name evidence="2" type="ORF">AMSG_01410</name>
</gene>